<dbReference type="PATRIC" id="fig|1008153.3.peg.2439"/>
<organism evidence="2 3">
    <name type="scientific">Halalkalicoccus paucihalophilus</name>
    <dbReference type="NCBI Taxonomy" id="1008153"/>
    <lineage>
        <taxon>Archaea</taxon>
        <taxon>Methanobacteriati</taxon>
        <taxon>Methanobacteriota</taxon>
        <taxon>Stenosarchaea group</taxon>
        <taxon>Halobacteria</taxon>
        <taxon>Halobacteriales</taxon>
        <taxon>Halococcaceae</taxon>
        <taxon>Halalkalicoccus</taxon>
    </lineage>
</organism>
<keyword evidence="3" id="KW-1185">Reference proteome</keyword>
<feature type="domain" description="Alpha-L-glutamate ligase-related protein ATP-grasp" evidence="1">
    <location>
        <begin position="84"/>
        <end position="355"/>
    </location>
</feature>
<sequence length="375" mass="41850">MATVAEYLLPRPYERWAVLAGDELTEPAPPVPAAKRRWLYRHGFRARAAHLYDFETYGPEEYLSDAQRYVGAYYLNGAWRDAIDNKLLCHLLLAEFDEHRPSVYGLLRGSRLHPIDEETVPTPDGGPGGRLLGRTAGPASSIPDGADWVLERLDRERLVCKRFRGGSGKQVLILASEGGGYTINGEPCTEDELRGRLDGLDEYLVTEYVRQASYAAAVYPGSVNTMRVLTMYDEEAGEAFVPIATHRFGTRRSGALDNFSQGGLSVGVDRETGRLSRGIQYLPPERPEEFERHPDTGEAITGRTVPGWAAIKADLLAIADRLSYIPYIGWDVVVTAEGDFSIIEANNNTSALIQVHEPLLREKRTRRFYERHGVL</sequence>
<protein>
    <recommendedName>
        <fullName evidence="1">Alpha-L-glutamate ligase-related protein ATP-grasp domain-containing protein</fullName>
    </recommendedName>
</protein>
<dbReference type="Proteomes" id="UP000075321">
    <property type="component" value="Unassembled WGS sequence"/>
</dbReference>
<evidence type="ECO:0000313" key="2">
    <source>
        <dbReference type="EMBL" id="KYH25714.1"/>
    </source>
</evidence>
<evidence type="ECO:0000259" key="1">
    <source>
        <dbReference type="Pfam" id="PF14397"/>
    </source>
</evidence>
<proteinExistence type="predicted"/>
<gene>
    <name evidence="2" type="ORF">HAPAU_23920</name>
</gene>
<dbReference type="Pfam" id="PF14397">
    <property type="entry name" value="ATPgrasp_ST"/>
    <property type="match status" value="1"/>
</dbReference>
<dbReference type="InterPro" id="IPR039523">
    <property type="entry name" value="RimK-rel_E_lig_ATP-grasp"/>
</dbReference>
<accession>A0A151ADN9</accession>
<comment type="caution">
    <text evidence="2">The sequence shown here is derived from an EMBL/GenBank/DDBJ whole genome shotgun (WGS) entry which is preliminary data.</text>
</comment>
<evidence type="ECO:0000313" key="3">
    <source>
        <dbReference type="Proteomes" id="UP000075321"/>
    </source>
</evidence>
<dbReference type="AlphaFoldDB" id="A0A151ADN9"/>
<name>A0A151ADN9_9EURY</name>
<dbReference type="EMBL" id="LTAZ01000005">
    <property type="protein sequence ID" value="KYH25714.1"/>
    <property type="molecule type" value="Genomic_DNA"/>
</dbReference>
<dbReference type="SUPFAM" id="SSF56059">
    <property type="entry name" value="Glutathione synthetase ATP-binding domain-like"/>
    <property type="match status" value="1"/>
</dbReference>
<reference evidence="2 3" key="1">
    <citation type="submission" date="2016-02" db="EMBL/GenBank/DDBJ databases">
        <title>Genome sequence of Halalkalicoccus paucihalophilus DSM 24557.</title>
        <authorList>
            <person name="Poehlein A."/>
            <person name="Daniel R."/>
        </authorList>
    </citation>
    <scope>NUCLEOTIDE SEQUENCE [LARGE SCALE GENOMIC DNA]</scope>
    <source>
        <strain evidence="2 3">DSM 24557</strain>
    </source>
</reference>